<dbReference type="EMBL" id="LAZR01069553">
    <property type="protein sequence ID" value="KKK47492.1"/>
    <property type="molecule type" value="Genomic_DNA"/>
</dbReference>
<name>A0A0F8VT59_9ZZZZ</name>
<dbReference type="AlphaFoldDB" id="A0A0F8VT59"/>
<gene>
    <name evidence="1" type="ORF">LCGC14_3154630</name>
</gene>
<evidence type="ECO:0000313" key="1">
    <source>
        <dbReference type="EMBL" id="KKK47492.1"/>
    </source>
</evidence>
<organism evidence="1">
    <name type="scientific">marine sediment metagenome</name>
    <dbReference type="NCBI Taxonomy" id="412755"/>
    <lineage>
        <taxon>unclassified sequences</taxon>
        <taxon>metagenomes</taxon>
        <taxon>ecological metagenomes</taxon>
    </lineage>
</organism>
<sequence length="61" mass="7077">MTEREYVQLSQDLAGWACDLVETIEAHCKDERMVQLPEFKNTKTQARKLLGHTIEEEIQAT</sequence>
<comment type="caution">
    <text evidence="1">The sequence shown here is derived from an EMBL/GenBank/DDBJ whole genome shotgun (WGS) entry which is preliminary data.</text>
</comment>
<proteinExistence type="predicted"/>
<accession>A0A0F8VT59</accession>
<reference evidence="1" key="1">
    <citation type="journal article" date="2015" name="Nature">
        <title>Complex archaea that bridge the gap between prokaryotes and eukaryotes.</title>
        <authorList>
            <person name="Spang A."/>
            <person name="Saw J.H."/>
            <person name="Jorgensen S.L."/>
            <person name="Zaremba-Niedzwiedzka K."/>
            <person name="Martijn J."/>
            <person name="Lind A.E."/>
            <person name="van Eijk R."/>
            <person name="Schleper C."/>
            <person name="Guy L."/>
            <person name="Ettema T.J."/>
        </authorList>
    </citation>
    <scope>NUCLEOTIDE SEQUENCE</scope>
</reference>
<protein>
    <submittedName>
        <fullName evidence="1">Uncharacterized protein</fullName>
    </submittedName>
</protein>